<dbReference type="AlphaFoldDB" id="A0A6N8HUZ5"/>
<keyword evidence="3" id="KW-1185">Reference proteome</keyword>
<sequence length="406" mass="44187">MENEFFQRNRYEKGMLLTAEDQEQQQAYHVEKRRLLNRLAIGSGVVNGFSLGTDDDGTVLTIGAGLALDFAGREIYLPRTVRKKADELLPSTDHFEGWLRIYVRYDESAVGEAAVLPLPDGSHPVIPNRIQESLQIASALEVPADGVELAEVRIAPRDGLPVIADLNPCSRTFRPALFSVKDETKTAASGVLSVNLDRIPDYEGAFYSREVSHGLGPGANISVITAVLDGDGDSGCVISGNSELFGCPLRTAVKLFPERGSFIAVVRPHSVQNGLLRLRWYARKMEDGGETPEEEEPIPNEKSKPENQEAEPAESAFPESAEFLLNPSVAFLRRGQTVKYTPIFHNGISGRDCRFRVADPDGGTIDADGIYMAPDRAGVFEIAASIDGLPEISANALACVLSEEET</sequence>
<dbReference type="OrthoDB" id="1982228at2"/>
<protein>
    <submittedName>
        <fullName evidence="2">Uncharacterized protein</fullName>
    </submittedName>
</protein>
<name>A0A6N8HUZ5_9FIRM</name>
<organism evidence="2 3">
    <name type="scientific">Caproicibacter fermentans</name>
    <dbReference type="NCBI Taxonomy" id="2576756"/>
    <lineage>
        <taxon>Bacteria</taxon>
        <taxon>Bacillati</taxon>
        <taxon>Bacillota</taxon>
        <taxon>Clostridia</taxon>
        <taxon>Eubacteriales</taxon>
        <taxon>Acutalibacteraceae</taxon>
        <taxon>Caproicibacter</taxon>
    </lineage>
</organism>
<evidence type="ECO:0000313" key="2">
    <source>
        <dbReference type="EMBL" id="MVB09360.1"/>
    </source>
</evidence>
<evidence type="ECO:0000256" key="1">
    <source>
        <dbReference type="SAM" id="MobiDB-lite"/>
    </source>
</evidence>
<feature type="region of interest" description="Disordered" evidence="1">
    <location>
        <begin position="287"/>
        <end position="317"/>
    </location>
</feature>
<accession>A0A6N8HUZ5</accession>
<dbReference type="EMBL" id="VWXL01000002">
    <property type="protein sequence ID" value="MVB09360.1"/>
    <property type="molecule type" value="Genomic_DNA"/>
</dbReference>
<feature type="compositionally biased region" description="Acidic residues" evidence="1">
    <location>
        <begin position="288"/>
        <end position="298"/>
    </location>
</feature>
<dbReference type="RefSeq" id="WP_156989427.1">
    <property type="nucleotide sequence ID" value="NZ_VWXL01000002.1"/>
</dbReference>
<gene>
    <name evidence="2" type="ORF">CAFE_00080</name>
</gene>
<dbReference type="Proteomes" id="UP000469440">
    <property type="component" value="Unassembled WGS sequence"/>
</dbReference>
<proteinExistence type="predicted"/>
<comment type="caution">
    <text evidence="2">The sequence shown here is derived from an EMBL/GenBank/DDBJ whole genome shotgun (WGS) entry which is preliminary data.</text>
</comment>
<evidence type="ECO:0000313" key="3">
    <source>
        <dbReference type="Proteomes" id="UP000469440"/>
    </source>
</evidence>
<reference evidence="2 3" key="1">
    <citation type="submission" date="2019-09" db="EMBL/GenBank/DDBJ databases">
        <title>Genome sequence of Clostridium sp. EA1.</title>
        <authorList>
            <person name="Poehlein A."/>
            <person name="Bengelsdorf F.R."/>
            <person name="Daniel R."/>
        </authorList>
    </citation>
    <scope>NUCLEOTIDE SEQUENCE [LARGE SCALE GENOMIC DNA]</scope>
    <source>
        <strain evidence="2 3">EA1</strain>
    </source>
</reference>